<keyword evidence="3" id="KW-1185">Reference proteome</keyword>
<gene>
    <name evidence="2" type="ORF">DM860_008384</name>
</gene>
<protein>
    <submittedName>
        <fullName evidence="2">Uncharacterized protein</fullName>
    </submittedName>
</protein>
<dbReference type="PANTHER" id="PTHR33148:SF3">
    <property type="entry name" value="DUF4228 DOMAIN PROTEIN"/>
    <property type="match status" value="1"/>
</dbReference>
<sequence>MGNCLMGNCLRNTIIKSPKPAKVMKIDGQTMQFNTPVNAGEVVKEYSGLILLDSESVKEQGIRAKPLRPDQQLQPERLYFLVEPPPQLPAAERFPRRVRSGIQMSAKDRLESLMLARTRSASDMTSAKSLAAARQQTEDGGVRLKLRIPKAELEKLVTQSDRDSEAVEKIMRFCVEQNGKVVGSDDSGLLKNPASHSGLLKKGPKSETGRFRRDSTCSLSFPIIRDSSI</sequence>
<organism evidence="2 3">
    <name type="scientific">Cuscuta australis</name>
    <dbReference type="NCBI Taxonomy" id="267555"/>
    <lineage>
        <taxon>Eukaryota</taxon>
        <taxon>Viridiplantae</taxon>
        <taxon>Streptophyta</taxon>
        <taxon>Embryophyta</taxon>
        <taxon>Tracheophyta</taxon>
        <taxon>Spermatophyta</taxon>
        <taxon>Magnoliopsida</taxon>
        <taxon>eudicotyledons</taxon>
        <taxon>Gunneridae</taxon>
        <taxon>Pentapetalae</taxon>
        <taxon>asterids</taxon>
        <taxon>lamiids</taxon>
        <taxon>Solanales</taxon>
        <taxon>Convolvulaceae</taxon>
        <taxon>Cuscuteae</taxon>
        <taxon>Cuscuta</taxon>
        <taxon>Cuscuta subgen. Grammica</taxon>
        <taxon>Cuscuta sect. Cleistogrammica</taxon>
    </lineage>
</organism>
<evidence type="ECO:0000256" key="1">
    <source>
        <dbReference type="SAM" id="MobiDB-lite"/>
    </source>
</evidence>
<dbReference type="PANTHER" id="PTHR33148">
    <property type="entry name" value="PLASTID MOVEMENT IMPAIRED PROTEIN-RELATED"/>
    <property type="match status" value="1"/>
</dbReference>
<proteinExistence type="predicted"/>
<name>A0A328D4A8_9ASTE</name>
<feature type="compositionally biased region" description="Basic and acidic residues" evidence="1">
    <location>
        <begin position="204"/>
        <end position="213"/>
    </location>
</feature>
<evidence type="ECO:0000313" key="3">
    <source>
        <dbReference type="Proteomes" id="UP000249390"/>
    </source>
</evidence>
<dbReference type="Pfam" id="PF14009">
    <property type="entry name" value="PADRE"/>
    <property type="match status" value="1"/>
</dbReference>
<feature type="region of interest" description="Disordered" evidence="1">
    <location>
        <begin position="185"/>
        <end position="213"/>
    </location>
</feature>
<accession>A0A328D4A8</accession>
<evidence type="ECO:0000313" key="2">
    <source>
        <dbReference type="EMBL" id="RAL40244.1"/>
    </source>
</evidence>
<dbReference type="EMBL" id="NQVE01000195">
    <property type="protein sequence ID" value="RAL40244.1"/>
    <property type="molecule type" value="Genomic_DNA"/>
</dbReference>
<dbReference type="InterPro" id="IPR025322">
    <property type="entry name" value="PADRE_dom"/>
</dbReference>
<reference evidence="2 3" key="1">
    <citation type="submission" date="2018-06" db="EMBL/GenBank/DDBJ databases">
        <title>The Genome of Cuscuta australis (Dodder) Provides Insight into the Evolution of Plant Parasitism.</title>
        <authorList>
            <person name="Liu H."/>
        </authorList>
    </citation>
    <scope>NUCLEOTIDE SEQUENCE [LARGE SCALE GENOMIC DNA]</scope>
    <source>
        <strain evidence="3">cv. Yunnan</strain>
        <tissue evidence="2">Vines</tissue>
    </source>
</reference>
<comment type="caution">
    <text evidence="2">The sequence shown here is derived from an EMBL/GenBank/DDBJ whole genome shotgun (WGS) entry which is preliminary data.</text>
</comment>
<dbReference type="AlphaFoldDB" id="A0A328D4A8"/>
<dbReference type="Proteomes" id="UP000249390">
    <property type="component" value="Unassembled WGS sequence"/>
</dbReference>